<dbReference type="InParanoid" id="A0A673AZL7"/>
<reference evidence="2" key="1">
    <citation type="submission" date="2019-06" db="EMBL/GenBank/DDBJ databases">
        <authorList>
            <consortium name="Wellcome Sanger Institute Data Sharing"/>
        </authorList>
    </citation>
    <scope>NUCLEOTIDE SEQUENCE [LARGE SCALE GENOMIC DNA]</scope>
</reference>
<feature type="signal peptide" evidence="1">
    <location>
        <begin position="1"/>
        <end position="26"/>
    </location>
</feature>
<reference evidence="2" key="2">
    <citation type="submission" date="2025-08" db="UniProtKB">
        <authorList>
            <consortium name="Ensembl"/>
        </authorList>
    </citation>
    <scope>IDENTIFICATION</scope>
</reference>
<sequence length="95" mass="10706">MQGFFTQRKATAVCVVLLIVIQQVCTGPVVSLGQSSDPEPQVPHRVHTPRRTARMTPLWRIMNSKPFGAYCQNHYECSTGLCSNTLNFMGEMFQM</sequence>
<dbReference type="InterPro" id="IPR009955">
    <property type="entry name" value="LEAP-2"/>
</dbReference>
<protein>
    <submittedName>
        <fullName evidence="2">Liver-expressed antimicrobial peptide 2</fullName>
    </submittedName>
</protein>
<dbReference type="FunCoup" id="A0A673AZL7">
    <property type="interactions" value="958"/>
</dbReference>
<keyword evidence="1" id="KW-0732">Signal</keyword>
<dbReference type="GO" id="GO:0061844">
    <property type="term" value="P:antimicrobial humoral immune response mediated by antimicrobial peptide"/>
    <property type="evidence" value="ECO:0007669"/>
    <property type="project" value="TreeGrafter"/>
</dbReference>
<organism evidence="2 3">
    <name type="scientific">Sphaeramia orbicularis</name>
    <name type="common">orbiculate cardinalfish</name>
    <dbReference type="NCBI Taxonomy" id="375764"/>
    <lineage>
        <taxon>Eukaryota</taxon>
        <taxon>Metazoa</taxon>
        <taxon>Chordata</taxon>
        <taxon>Craniata</taxon>
        <taxon>Vertebrata</taxon>
        <taxon>Euteleostomi</taxon>
        <taxon>Actinopterygii</taxon>
        <taxon>Neopterygii</taxon>
        <taxon>Teleostei</taxon>
        <taxon>Neoteleostei</taxon>
        <taxon>Acanthomorphata</taxon>
        <taxon>Gobiaria</taxon>
        <taxon>Kurtiformes</taxon>
        <taxon>Apogonoidei</taxon>
        <taxon>Apogonidae</taxon>
        <taxon>Apogoninae</taxon>
        <taxon>Sphaeramia</taxon>
    </lineage>
</organism>
<dbReference type="Proteomes" id="UP000472271">
    <property type="component" value="Chromosome 18"/>
</dbReference>
<dbReference type="Pfam" id="PF07359">
    <property type="entry name" value="LEAP-2"/>
    <property type="match status" value="1"/>
</dbReference>
<dbReference type="AlphaFoldDB" id="A0A673AZL7"/>
<evidence type="ECO:0000313" key="3">
    <source>
        <dbReference type="Proteomes" id="UP000472271"/>
    </source>
</evidence>
<evidence type="ECO:0000313" key="2">
    <source>
        <dbReference type="Ensembl" id="ENSSORP00005034584.1"/>
    </source>
</evidence>
<dbReference type="PANTHER" id="PTHR21007">
    <property type="entry name" value="LIVER EXPRESSED ANTIMICROBIAL PEPTIDE 2"/>
    <property type="match status" value="1"/>
</dbReference>
<feature type="chain" id="PRO_5025372644" evidence="1">
    <location>
        <begin position="27"/>
        <end position="95"/>
    </location>
</feature>
<dbReference type="GO" id="GO:0042742">
    <property type="term" value="P:defense response to bacterium"/>
    <property type="evidence" value="ECO:0007669"/>
    <property type="project" value="InterPro"/>
</dbReference>
<dbReference type="PANTHER" id="PTHR21007:SF5">
    <property type="entry name" value="LIVER-EXPRESSED ANTIMICROBIAL PEPTIDE 2"/>
    <property type="match status" value="1"/>
</dbReference>
<dbReference type="Ensembl" id="ENSSORT00005035505.1">
    <property type="protein sequence ID" value="ENSSORP00005034584.1"/>
    <property type="gene ID" value="ENSSORG00005016305.1"/>
</dbReference>
<evidence type="ECO:0000256" key="1">
    <source>
        <dbReference type="SAM" id="SignalP"/>
    </source>
</evidence>
<name>A0A673AZL7_9TELE</name>
<dbReference type="Gene3D" id="4.10.40.50">
    <property type="match status" value="1"/>
</dbReference>
<keyword evidence="3" id="KW-1185">Reference proteome</keyword>
<reference evidence="2" key="3">
    <citation type="submission" date="2025-09" db="UniProtKB">
        <authorList>
            <consortium name="Ensembl"/>
        </authorList>
    </citation>
    <scope>IDENTIFICATION</scope>
</reference>
<proteinExistence type="predicted"/>
<accession>A0A673AZL7</accession>